<dbReference type="SUPFAM" id="SSF54909">
    <property type="entry name" value="Dimeric alpha+beta barrel"/>
    <property type="match status" value="1"/>
</dbReference>
<dbReference type="Gene3D" id="3.30.70.1060">
    <property type="entry name" value="Dimeric alpha+beta barrel"/>
    <property type="match status" value="1"/>
</dbReference>
<comment type="caution">
    <text evidence="3">The sequence shown here is derived from an EMBL/GenBank/DDBJ whole genome shotgun (WGS) entry which is preliminary data.</text>
</comment>
<accession>A0A3A8I628</accession>
<protein>
    <submittedName>
        <fullName evidence="3">Dehydrogenase</fullName>
    </submittedName>
</protein>
<name>A0A3A8I628_9BACT</name>
<organism evidence="3 4">
    <name type="scientific">Corallococcus terminator</name>
    <dbReference type="NCBI Taxonomy" id="2316733"/>
    <lineage>
        <taxon>Bacteria</taxon>
        <taxon>Pseudomonadati</taxon>
        <taxon>Myxococcota</taxon>
        <taxon>Myxococcia</taxon>
        <taxon>Myxococcales</taxon>
        <taxon>Cystobacterineae</taxon>
        <taxon>Myxococcaceae</taxon>
        <taxon>Corallococcus</taxon>
    </lineage>
</organism>
<dbReference type="PANTHER" id="PTHR35174">
    <property type="entry name" value="BLL7171 PROTEIN-RELATED"/>
    <property type="match status" value="1"/>
</dbReference>
<evidence type="ECO:0000259" key="2">
    <source>
        <dbReference type="Pfam" id="PF03795"/>
    </source>
</evidence>
<dbReference type="EMBL" id="RAVZ01000427">
    <property type="protein sequence ID" value="RKG73143.1"/>
    <property type="molecule type" value="Genomic_DNA"/>
</dbReference>
<dbReference type="Proteomes" id="UP000268094">
    <property type="component" value="Unassembled WGS sequence"/>
</dbReference>
<evidence type="ECO:0000313" key="3">
    <source>
        <dbReference type="EMBL" id="RKG73143.1"/>
    </source>
</evidence>
<evidence type="ECO:0000256" key="1">
    <source>
        <dbReference type="ARBA" id="ARBA00007689"/>
    </source>
</evidence>
<gene>
    <name evidence="3" type="ORF">D7V88_36965</name>
</gene>
<proteinExistence type="inferred from homology"/>
<dbReference type="OrthoDB" id="9807535at2"/>
<reference evidence="4" key="1">
    <citation type="submission" date="2018-09" db="EMBL/GenBank/DDBJ databases">
        <authorList>
            <person name="Livingstone P.G."/>
            <person name="Whitworth D.E."/>
        </authorList>
    </citation>
    <scope>NUCLEOTIDE SEQUENCE [LARGE SCALE GENOMIC DNA]</scope>
    <source>
        <strain evidence="4">CA054A</strain>
    </source>
</reference>
<comment type="similarity">
    <text evidence="1">Belongs to the YciI family.</text>
</comment>
<dbReference type="Pfam" id="PF03795">
    <property type="entry name" value="YCII"/>
    <property type="match status" value="1"/>
</dbReference>
<dbReference type="RefSeq" id="WP_120545274.1">
    <property type="nucleotide sequence ID" value="NZ_RAVZ01000427.1"/>
</dbReference>
<keyword evidence="4" id="KW-1185">Reference proteome</keyword>
<feature type="domain" description="YCII-related" evidence="2">
    <location>
        <begin position="22"/>
        <end position="115"/>
    </location>
</feature>
<evidence type="ECO:0000313" key="4">
    <source>
        <dbReference type="Proteomes" id="UP000268094"/>
    </source>
</evidence>
<dbReference type="InterPro" id="IPR011008">
    <property type="entry name" value="Dimeric_a/b-barrel"/>
</dbReference>
<dbReference type="AlphaFoldDB" id="A0A3A8I628"/>
<dbReference type="InterPro" id="IPR005545">
    <property type="entry name" value="YCII"/>
</dbReference>
<sequence length="146" mass="15876">MRFMLIPRPSTPEPTPAPADAPFDEAVFIAQMKFNEEMHVAGVLVASEGLSASSAGAHVVFKGGRSDVKDGPFTETKELIGGFYVLEVKSKEEAIAWARRYPGGMGNDDVMEVRPLTGSDDIPAEFLELIRKAAPTWSQSFEKKSS</sequence>